<dbReference type="OrthoDB" id="5419426at2"/>
<gene>
    <name evidence="4" type="ORF">FO442_03170</name>
</gene>
<keyword evidence="2" id="KW-0012">Acyltransferase</keyword>
<dbReference type="Proteomes" id="UP000316008">
    <property type="component" value="Unassembled WGS sequence"/>
</dbReference>
<keyword evidence="1 4" id="KW-0808">Transferase</keyword>
<dbReference type="Gene3D" id="3.40.630.30">
    <property type="match status" value="1"/>
</dbReference>
<dbReference type="Pfam" id="PF00583">
    <property type="entry name" value="Acetyltransf_1"/>
    <property type="match status" value="1"/>
</dbReference>
<evidence type="ECO:0000256" key="1">
    <source>
        <dbReference type="ARBA" id="ARBA00022679"/>
    </source>
</evidence>
<dbReference type="RefSeq" id="WP_144331686.1">
    <property type="nucleotide sequence ID" value="NZ_VLPL01000001.1"/>
</dbReference>
<protein>
    <submittedName>
        <fullName evidence="4">GNAT family N-acetyltransferase</fullName>
    </submittedName>
</protein>
<evidence type="ECO:0000256" key="2">
    <source>
        <dbReference type="ARBA" id="ARBA00023315"/>
    </source>
</evidence>
<dbReference type="PROSITE" id="PS51186">
    <property type="entry name" value="GNAT"/>
    <property type="match status" value="1"/>
</dbReference>
<dbReference type="InterPro" id="IPR016181">
    <property type="entry name" value="Acyl_CoA_acyltransferase"/>
</dbReference>
<comment type="caution">
    <text evidence="4">The sequence shown here is derived from an EMBL/GenBank/DDBJ whole genome shotgun (WGS) entry which is preliminary data.</text>
</comment>
<dbReference type="SUPFAM" id="SSF55729">
    <property type="entry name" value="Acyl-CoA N-acyltransferases (Nat)"/>
    <property type="match status" value="1"/>
</dbReference>
<accession>A0A556N7R5</accession>
<dbReference type="GO" id="GO:0016747">
    <property type="term" value="F:acyltransferase activity, transferring groups other than amino-acyl groups"/>
    <property type="evidence" value="ECO:0007669"/>
    <property type="project" value="InterPro"/>
</dbReference>
<sequence>MISIENIQLGDNAAIAHLIREVLTEFGANKPGTVFTDPTTDNLFKLFQTKHAHYFVAKEQGIIIGGCGIYPTEGLPEGCIELVKLYVAKSHRGVGLGKMLMEKSISAAISEGYSEIYLETLPELHIAVGLYEHLGFEYLDHPYGDSGHFACDLWMRKLV</sequence>
<name>A0A556N7R5_9FLAO</name>
<dbReference type="PANTHER" id="PTHR43877">
    <property type="entry name" value="AMINOALKYLPHOSPHONATE N-ACETYLTRANSFERASE-RELATED-RELATED"/>
    <property type="match status" value="1"/>
</dbReference>
<keyword evidence="5" id="KW-1185">Reference proteome</keyword>
<dbReference type="AlphaFoldDB" id="A0A556N7R5"/>
<dbReference type="PANTHER" id="PTHR43877:SF2">
    <property type="entry name" value="AMINOALKYLPHOSPHONATE N-ACETYLTRANSFERASE-RELATED"/>
    <property type="match status" value="1"/>
</dbReference>
<organism evidence="4 5">
    <name type="scientific">Fluviicola chungangensis</name>
    <dbReference type="NCBI Taxonomy" id="2597671"/>
    <lineage>
        <taxon>Bacteria</taxon>
        <taxon>Pseudomonadati</taxon>
        <taxon>Bacteroidota</taxon>
        <taxon>Flavobacteriia</taxon>
        <taxon>Flavobacteriales</taxon>
        <taxon>Crocinitomicaceae</taxon>
        <taxon>Fluviicola</taxon>
    </lineage>
</organism>
<feature type="domain" description="N-acetyltransferase" evidence="3">
    <location>
        <begin position="2"/>
        <end position="159"/>
    </location>
</feature>
<evidence type="ECO:0000259" key="3">
    <source>
        <dbReference type="PROSITE" id="PS51186"/>
    </source>
</evidence>
<dbReference type="CDD" id="cd04301">
    <property type="entry name" value="NAT_SF"/>
    <property type="match status" value="1"/>
</dbReference>
<evidence type="ECO:0000313" key="4">
    <source>
        <dbReference type="EMBL" id="TSJ48151.1"/>
    </source>
</evidence>
<reference evidence="4 5" key="1">
    <citation type="submission" date="2019-07" db="EMBL/GenBank/DDBJ databases">
        <authorList>
            <person name="Huq M.A."/>
        </authorList>
    </citation>
    <scope>NUCLEOTIDE SEQUENCE [LARGE SCALE GENOMIC DNA]</scope>
    <source>
        <strain evidence="4 5">MAH-3</strain>
    </source>
</reference>
<dbReference type="InterPro" id="IPR000182">
    <property type="entry name" value="GNAT_dom"/>
</dbReference>
<dbReference type="EMBL" id="VLPL01000001">
    <property type="protein sequence ID" value="TSJ48151.1"/>
    <property type="molecule type" value="Genomic_DNA"/>
</dbReference>
<dbReference type="InterPro" id="IPR050832">
    <property type="entry name" value="Bact_Acetyltransf"/>
</dbReference>
<proteinExistence type="predicted"/>
<evidence type="ECO:0000313" key="5">
    <source>
        <dbReference type="Proteomes" id="UP000316008"/>
    </source>
</evidence>